<protein>
    <recommendedName>
        <fullName evidence="7">Cardiolipin synthase N-terminal domain-containing protein</fullName>
    </recommendedName>
</protein>
<feature type="transmembrane region" description="Helical" evidence="6">
    <location>
        <begin position="12"/>
        <end position="30"/>
    </location>
</feature>
<dbReference type="HOGENOM" id="CLU_176001_2_0_11"/>
<evidence type="ECO:0000256" key="5">
    <source>
        <dbReference type="ARBA" id="ARBA00023136"/>
    </source>
</evidence>
<dbReference type="GO" id="GO:0005886">
    <property type="term" value="C:plasma membrane"/>
    <property type="evidence" value="ECO:0007669"/>
    <property type="project" value="UniProtKB-SubCell"/>
</dbReference>
<dbReference type="Pfam" id="PF13396">
    <property type="entry name" value="PLDc_N"/>
    <property type="match status" value="1"/>
</dbReference>
<feature type="domain" description="Cardiolipin synthase N-terminal" evidence="7">
    <location>
        <begin position="28"/>
        <end position="70"/>
    </location>
</feature>
<dbReference type="RefSeq" id="WP_013862614.1">
    <property type="nucleotide sequence ID" value="NC_015635.1"/>
</dbReference>
<comment type="subcellular location">
    <subcellularLocation>
        <location evidence="1">Cell membrane</location>
        <topology evidence="1">Multi-pass membrane protein</topology>
    </subcellularLocation>
</comment>
<evidence type="ECO:0000256" key="6">
    <source>
        <dbReference type="SAM" id="Phobius"/>
    </source>
</evidence>
<dbReference type="eggNOG" id="ENOG5033DS7">
    <property type="taxonomic scope" value="Bacteria"/>
</dbReference>
<evidence type="ECO:0000259" key="7">
    <source>
        <dbReference type="Pfam" id="PF13396"/>
    </source>
</evidence>
<organism evidence="8 9">
    <name type="scientific">Microlunatus phosphovorus (strain ATCC 700054 / DSM 10555 / JCM 9379 / NBRC 101784 / NCIMB 13414 / VKM Ac-1990 / NM-1)</name>
    <dbReference type="NCBI Taxonomy" id="1032480"/>
    <lineage>
        <taxon>Bacteria</taxon>
        <taxon>Bacillati</taxon>
        <taxon>Actinomycetota</taxon>
        <taxon>Actinomycetes</taxon>
        <taxon>Propionibacteriales</taxon>
        <taxon>Propionibacteriaceae</taxon>
        <taxon>Microlunatus</taxon>
    </lineage>
</organism>
<name>F5XS50_MICPN</name>
<dbReference type="STRING" id="1032480.MLP_17170"/>
<proteinExistence type="predicted"/>
<dbReference type="OrthoDB" id="5125307at2"/>
<evidence type="ECO:0000256" key="3">
    <source>
        <dbReference type="ARBA" id="ARBA00022692"/>
    </source>
</evidence>
<dbReference type="Proteomes" id="UP000007947">
    <property type="component" value="Chromosome"/>
</dbReference>
<keyword evidence="5 6" id="KW-0472">Membrane</keyword>
<keyword evidence="9" id="KW-1185">Reference proteome</keyword>
<dbReference type="AlphaFoldDB" id="F5XS50"/>
<evidence type="ECO:0000256" key="1">
    <source>
        <dbReference type="ARBA" id="ARBA00004651"/>
    </source>
</evidence>
<accession>F5XS50</accession>
<dbReference type="EMBL" id="AP012204">
    <property type="protein sequence ID" value="BAK34731.1"/>
    <property type="molecule type" value="Genomic_DNA"/>
</dbReference>
<dbReference type="InterPro" id="IPR027379">
    <property type="entry name" value="CLS_N"/>
</dbReference>
<sequence length="72" mass="7994">MTTNKKWKDLTPAQQAGVGLLGVVQIGLLIAAQVDLSKRRADQVNGPKTLWRLLSFVNFLGPLTYFAVGRRR</sequence>
<gene>
    <name evidence="8" type="ordered locus">MLP_17170</name>
</gene>
<feature type="transmembrane region" description="Helical" evidence="6">
    <location>
        <begin position="50"/>
        <end position="68"/>
    </location>
</feature>
<evidence type="ECO:0000313" key="9">
    <source>
        <dbReference type="Proteomes" id="UP000007947"/>
    </source>
</evidence>
<keyword evidence="3 6" id="KW-0812">Transmembrane</keyword>
<evidence type="ECO:0000313" key="8">
    <source>
        <dbReference type="EMBL" id="BAK34731.1"/>
    </source>
</evidence>
<reference evidence="8 9" key="1">
    <citation type="submission" date="2011-05" db="EMBL/GenBank/DDBJ databases">
        <title>Whole genome sequence of Microlunatus phosphovorus NM-1.</title>
        <authorList>
            <person name="Hosoyama A."/>
            <person name="Sasaki K."/>
            <person name="Harada T."/>
            <person name="Igarashi R."/>
            <person name="Kawakoshi A."/>
            <person name="Sasagawa M."/>
            <person name="Fukada J."/>
            <person name="Nakamura S."/>
            <person name="Katano Y."/>
            <person name="Hanada S."/>
            <person name="Kamagata Y."/>
            <person name="Nakamura N."/>
            <person name="Yamazaki S."/>
            <person name="Fujita N."/>
        </authorList>
    </citation>
    <scope>NUCLEOTIDE SEQUENCE [LARGE SCALE GENOMIC DNA]</scope>
    <source>
        <strain evidence="9">ATCC 700054 / DSM 10555 / JCM 9379 / NBRC 101784 / NCIMB 13414 / VKM Ac-1990 / NM-1</strain>
    </source>
</reference>
<evidence type="ECO:0000256" key="2">
    <source>
        <dbReference type="ARBA" id="ARBA00022475"/>
    </source>
</evidence>
<evidence type="ECO:0000256" key="4">
    <source>
        <dbReference type="ARBA" id="ARBA00022989"/>
    </source>
</evidence>
<dbReference type="KEGG" id="mph:MLP_17170"/>
<keyword evidence="4 6" id="KW-1133">Transmembrane helix</keyword>
<keyword evidence="2" id="KW-1003">Cell membrane</keyword>